<dbReference type="OrthoDB" id="408493at2759"/>
<evidence type="ECO:0000313" key="1">
    <source>
        <dbReference type="EMBL" id="CAF0813496.1"/>
    </source>
</evidence>
<dbReference type="Proteomes" id="UP000663879">
    <property type="component" value="Unassembled WGS sequence"/>
</dbReference>
<name>A0A813TJG0_9BILA</name>
<accession>A0A813TJG0</accession>
<keyword evidence="2" id="KW-1185">Reference proteome</keyword>
<comment type="caution">
    <text evidence="1">The sequence shown here is derived from an EMBL/GenBank/DDBJ whole genome shotgun (WGS) entry which is preliminary data.</text>
</comment>
<dbReference type="PANTHER" id="PTHR31362">
    <property type="entry name" value="GLYCOSYLTRANSFERASE STELLO1-RELATED"/>
    <property type="match status" value="1"/>
</dbReference>
<dbReference type="EMBL" id="CAJNOC010000884">
    <property type="protein sequence ID" value="CAF0813496.1"/>
    <property type="molecule type" value="Genomic_DNA"/>
</dbReference>
<gene>
    <name evidence="1" type="ORF">OXX778_LOCUS7095</name>
</gene>
<proteinExistence type="predicted"/>
<organism evidence="1 2">
    <name type="scientific">Brachionus calyciflorus</name>
    <dbReference type="NCBI Taxonomy" id="104777"/>
    <lineage>
        <taxon>Eukaryota</taxon>
        <taxon>Metazoa</taxon>
        <taxon>Spiralia</taxon>
        <taxon>Gnathifera</taxon>
        <taxon>Rotifera</taxon>
        <taxon>Eurotatoria</taxon>
        <taxon>Monogononta</taxon>
        <taxon>Pseudotrocha</taxon>
        <taxon>Ploima</taxon>
        <taxon>Brachionidae</taxon>
        <taxon>Brachionus</taxon>
    </lineage>
</organism>
<sequence length="276" mass="33108">MEKNIVLLDNLYKNHFQNVIFCGGKILNKLSGERGLRKKFDSYTFIEMINFDYGRHHYFCMSKAIEMGFKTQGFLLLSDDIMIKIWNLKKMDSTKVWFSSDIILGLDPSSKIEWYHWSKVRNYVYLLNHLKKIDESNLSNSETRIVKDYLKNINLNQEFVSNVTKVTYTGSDIFYIPKEKFASCYYINRRMRRYRVFLEIAVPMILAGLDTNKNIQKLNGYYEWNKKPLNYDLNYKQIDFFHPFKLSKIDNYNVGRNYCKNYVVEYFFNSFENLLV</sequence>
<protein>
    <submittedName>
        <fullName evidence="1">Uncharacterized protein</fullName>
    </submittedName>
</protein>
<dbReference type="InterPro" id="IPR005049">
    <property type="entry name" value="STL-like"/>
</dbReference>
<dbReference type="PANTHER" id="PTHR31362:SF0">
    <property type="entry name" value="EXOSTOSIN DOMAIN-CONTAINING PROTEIN-RELATED"/>
    <property type="match status" value="1"/>
</dbReference>
<evidence type="ECO:0000313" key="2">
    <source>
        <dbReference type="Proteomes" id="UP000663879"/>
    </source>
</evidence>
<dbReference type="AlphaFoldDB" id="A0A813TJG0"/>
<reference evidence="1" key="1">
    <citation type="submission" date="2021-02" db="EMBL/GenBank/DDBJ databases">
        <authorList>
            <person name="Nowell W R."/>
        </authorList>
    </citation>
    <scope>NUCLEOTIDE SEQUENCE</scope>
    <source>
        <strain evidence="1">Ploen Becks lab</strain>
    </source>
</reference>